<sequence>MAAFTRWLTGLTGRARLEGGWYGVFAARDPEGLRACLDGVDILPWDVVESLLQDIGEAADGPFAARGRSLYAAAAGAHDGRPGGAEALAERRDLMEAERRYAETRARELAERLRGTPDPDEAARLEHDLAWTRDDRARAAARVRELTARLARVGQGAPAVGGVPSAGGAGRAPAGVAGPASAAPTGAAGSVPAVSAGAAGPASVASAGALGPASVVPARAAGPSAAAAKPVKARRRPRGARYAWLEEGAEAVEREPAPLPALPAGGAAPRGARFGAAADPAPVAPVMDSAEADRAAAAVHALRRLRAQGRSGEAHVLLCEALAGPPERLPALAAGLHRAGLGADWSTLLWEAASLPPVRLAAVAGVLADAGRAADCEQLLRQGVARPAEELAGACAALRAEGHHREARALLTAYVRVRTPEDAARLAGADPHALVPQLLAAAREVSPSRERDLLHALRVAGLAGV</sequence>
<reference evidence="2 3" key="1">
    <citation type="submission" date="2024-10" db="EMBL/GenBank/DDBJ databases">
        <title>The Natural Products Discovery Center: Release of the First 8490 Sequenced Strains for Exploring Actinobacteria Biosynthetic Diversity.</title>
        <authorList>
            <person name="Kalkreuter E."/>
            <person name="Kautsar S.A."/>
            <person name="Yang D."/>
            <person name="Bader C.D."/>
            <person name="Teijaro C.N."/>
            <person name="Fluegel L."/>
            <person name="Davis C.M."/>
            <person name="Simpson J.R."/>
            <person name="Lauterbach L."/>
            <person name="Steele A.D."/>
            <person name="Gui C."/>
            <person name="Meng S."/>
            <person name="Li G."/>
            <person name="Viehrig K."/>
            <person name="Ye F."/>
            <person name="Su P."/>
            <person name="Kiefer A.F."/>
            <person name="Nichols A."/>
            <person name="Cepeda A.J."/>
            <person name="Yan W."/>
            <person name="Fan B."/>
            <person name="Jiang Y."/>
            <person name="Adhikari A."/>
            <person name="Zheng C.-J."/>
            <person name="Schuster L."/>
            <person name="Cowan T.M."/>
            <person name="Smanski M.J."/>
            <person name="Chevrette M.G."/>
            <person name="De Carvalho L.P.S."/>
            <person name="Shen B."/>
        </authorList>
    </citation>
    <scope>NUCLEOTIDE SEQUENCE [LARGE SCALE GENOMIC DNA]</scope>
    <source>
        <strain evidence="2 3">NPDC020602</strain>
    </source>
</reference>
<keyword evidence="3" id="KW-1185">Reference proteome</keyword>
<gene>
    <name evidence="2" type="ORF">ACH407_28190</name>
</gene>
<dbReference type="Proteomes" id="UP001611339">
    <property type="component" value="Unassembled WGS sequence"/>
</dbReference>
<evidence type="ECO:0000313" key="3">
    <source>
        <dbReference type="Proteomes" id="UP001611339"/>
    </source>
</evidence>
<comment type="caution">
    <text evidence="2">The sequence shown here is derived from an EMBL/GenBank/DDBJ whole genome shotgun (WGS) entry which is preliminary data.</text>
</comment>
<evidence type="ECO:0000313" key="2">
    <source>
        <dbReference type="EMBL" id="MFI1717442.1"/>
    </source>
</evidence>
<dbReference type="EMBL" id="JBIRUI010000014">
    <property type="protein sequence ID" value="MFI1717442.1"/>
    <property type="molecule type" value="Genomic_DNA"/>
</dbReference>
<protein>
    <submittedName>
        <fullName evidence="2">UL36 very large tegument protein</fullName>
    </submittedName>
</protein>
<organism evidence="2 3">
    <name type="scientific">Streptomyces litmocidini</name>
    <dbReference type="NCBI Taxonomy" id="67318"/>
    <lineage>
        <taxon>Bacteria</taxon>
        <taxon>Bacillati</taxon>
        <taxon>Actinomycetota</taxon>
        <taxon>Actinomycetes</taxon>
        <taxon>Kitasatosporales</taxon>
        <taxon>Streptomycetaceae</taxon>
        <taxon>Streptomyces</taxon>
    </lineage>
</organism>
<proteinExistence type="predicted"/>
<dbReference type="RefSeq" id="WP_398711780.1">
    <property type="nucleotide sequence ID" value="NZ_JBIRUI010000014.1"/>
</dbReference>
<feature type="region of interest" description="Disordered" evidence="1">
    <location>
        <begin position="157"/>
        <end position="198"/>
    </location>
</feature>
<name>A0ABW7UCR3_9ACTN</name>
<evidence type="ECO:0000256" key="1">
    <source>
        <dbReference type="SAM" id="MobiDB-lite"/>
    </source>
</evidence>
<accession>A0ABW7UCR3</accession>
<feature type="compositionally biased region" description="Low complexity" evidence="1">
    <location>
        <begin position="171"/>
        <end position="198"/>
    </location>
</feature>